<dbReference type="RefSeq" id="WP_072962723.1">
    <property type="nucleotide sequence ID" value="NZ_FQUT01000015.1"/>
</dbReference>
<sequence>MKLFTIGDSISHGFMSGAAAKTELCYSTLIAQQLGIKNYQYPTWPKEGMPVNIEEVFRRLEKAYGSGISTLEWVHALAKTIPAYLNEVEKYYERGKGAADQPYEGGQEYFDNVAVRGFNVSDSWLMTPKYCKKQIEANRTRNGIYSSVDNSFLRTALRVLNPQLLPEHDKKSQLDWLKYHSDKEGVENVIIWLGANNALGTIVDLKVHFTKGKGEITNAPSDTFADENKKVYNLWHPKDFEADYRELLNRIDRILEGKDTKVFLGTVPLVTIAPLAKGVGETFTVKVENQQTGEKEDVIYSKYYTYFPFDEDFAFKTGINLGFNQVTHIDKCIREYNKIIKRLVADRNVTHPGRYTIIDYSQMLDSMAFKRNGGAPTYEFPEYFDFQYPLPNTKYYHADTDGNLKQGGIFSLDGVHPSAIAHGLIAYETLKVMQNAGVPDANPNALNWDEIIQSDTLYTQPISVIHEIYDNTKLAEWLMTILKKMRKEQ</sequence>
<dbReference type="AlphaFoldDB" id="A0A1M5JVT1"/>
<organism evidence="1 2">
    <name type="scientific">Chryseobacterium arachidis</name>
    <dbReference type="NCBI Taxonomy" id="1416778"/>
    <lineage>
        <taxon>Bacteria</taxon>
        <taxon>Pseudomonadati</taxon>
        <taxon>Bacteroidota</taxon>
        <taxon>Flavobacteriia</taxon>
        <taxon>Flavobacteriales</taxon>
        <taxon>Weeksellaceae</taxon>
        <taxon>Chryseobacterium group</taxon>
        <taxon>Chryseobacterium</taxon>
    </lineage>
</organism>
<dbReference type="EMBL" id="FQUT01000015">
    <property type="protein sequence ID" value="SHG44671.1"/>
    <property type="molecule type" value="Genomic_DNA"/>
</dbReference>
<dbReference type="STRING" id="1416778.SAMN05443633_115100"/>
<dbReference type="GO" id="GO:0016788">
    <property type="term" value="F:hydrolase activity, acting on ester bonds"/>
    <property type="evidence" value="ECO:0007669"/>
    <property type="project" value="UniProtKB-ARBA"/>
</dbReference>
<dbReference type="InterPro" id="IPR036514">
    <property type="entry name" value="SGNH_hydro_sf"/>
</dbReference>
<evidence type="ECO:0000313" key="1">
    <source>
        <dbReference type="EMBL" id="SHG44671.1"/>
    </source>
</evidence>
<accession>A0A1M5JVT1</accession>
<proteinExistence type="predicted"/>
<keyword evidence="2" id="KW-1185">Reference proteome</keyword>
<dbReference type="SUPFAM" id="SSF52266">
    <property type="entry name" value="SGNH hydrolase"/>
    <property type="match status" value="1"/>
</dbReference>
<dbReference type="Gene3D" id="3.40.50.1110">
    <property type="entry name" value="SGNH hydrolase"/>
    <property type="match status" value="1"/>
</dbReference>
<evidence type="ECO:0000313" key="2">
    <source>
        <dbReference type="Proteomes" id="UP000184518"/>
    </source>
</evidence>
<gene>
    <name evidence="1" type="ORF">SAMN05443633_115100</name>
</gene>
<dbReference type="OrthoDB" id="9764164at2"/>
<protein>
    <recommendedName>
        <fullName evidence="3">GDSL-like Lipase/Acylhydrolase</fullName>
    </recommendedName>
</protein>
<name>A0A1M5JVT1_9FLAO</name>
<dbReference type="Proteomes" id="UP000184518">
    <property type="component" value="Unassembled WGS sequence"/>
</dbReference>
<evidence type="ECO:0008006" key="3">
    <source>
        <dbReference type="Google" id="ProtNLM"/>
    </source>
</evidence>
<reference evidence="2" key="1">
    <citation type="submission" date="2016-11" db="EMBL/GenBank/DDBJ databases">
        <authorList>
            <person name="Varghese N."/>
            <person name="Submissions S."/>
        </authorList>
    </citation>
    <scope>NUCLEOTIDE SEQUENCE [LARGE SCALE GENOMIC DNA]</scope>
    <source>
        <strain evidence="2">DSM 27619</strain>
    </source>
</reference>